<feature type="transmembrane region" description="Helical" evidence="12">
    <location>
        <begin position="204"/>
        <end position="223"/>
    </location>
</feature>
<keyword evidence="10 12" id="KW-0275">Fatty acid biosynthesis</keyword>
<dbReference type="GO" id="GO:0009922">
    <property type="term" value="F:fatty acid elongase activity"/>
    <property type="evidence" value="ECO:0007669"/>
    <property type="project" value="UniProtKB-EC"/>
</dbReference>
<dbReference type="AlphaFoldDB" id="A0A4P9X9H1"/>
<dbReference type="GO" id="GO:0042761">
    <property type="term" value="P:very long-chain fatty acid biosynthetic process"/>
    <property type="evidence" value="ECO:0007669"/>
    <property type="project" value="TreeGrafter"/>
</dbReference>
<feature type="transmembrane region" description="Helical" evidence="12">
    <location>
        <begin position="122"/>
        <end position="144"/>
    </location>
</feature>
<evidence type="ECO:0000256" key="3">
    <source>
        <dbReference type="ARBA" id="ARBA00022516"/>
    </source>
</evidence>
<evidence type="ECO:0000313" key="16">
    <source>
        <dbReference type="Proteomes" id="UP000274922"/>
    </source>
</evidence>
<dbReference type="GO" id="GO:0034625">
    <property type="term" value="P:fatty acid elongation, monounsaturated fatty acid"/>
    <property type="evidence" value="ECO:0007669"/>
    <property type="project" value="TreeGrafter"/>
</dbReference>
<keyword evidence="3 12" id="KW-0444">Lipid biosynthesis</keyword>
<evidence type="ECO:0000256" key="9">
    <source>
        <dbReference type="ARBA" id="ARBA00023136"/>
    </source>
</evidence>
<comment type="caution">
    <text evidence="12">Lacks conserved residue(s) required for the propagation of feature annotation.</text>
</comment>
<evidence type="ECO:0000256" key="6">
    <source>
        <dbReference type="ARBA" id="ARBA00022832"/>
    </source>
</evidence>
<keyword evidence="8 12" id="KW-0443">Lipid metabolism</keyword>
<dbReference type="OrthoDB" id="434092at2759"/>
<dbReference type="EMBL" id="ML014156">
    <property type="protein sequence ID" value="RKP01945.1"/>
    <property type="molecule type" value="Genomic_DNA"/>
</dbReference>
<evidence type="ECO:0000256" key="11">
    <source>
        <dbReference type="ARBA" id="ARBA00047375"/>
    </source>
</evidence>
<feature type="transmembrane region" description="Helical" evidence="12">
    <location>
        <begin position="164"/>
        <end position="184"/>
    </location>
</feature>
<dbReference type="GO" id="GO:0019367">
    <property type="term" value="P:fatty acid elongation, saturated fatty acid"/>
    <property type="evidence" value="ECO:0007669"/>
    <property type="project" value="TreeGrafter"/>
</dbReference>
<comment type="similarity">
    <text evidence="2 12">Belongs to the ELO family.</text>
</comment>
<organism evidence="14 16">
    <name type="scientific">Caulochytrium protostelioides</name>
    <dbReference type="NCBI Taxonomy" id="1555241"/>
    <lineage>
        <taxon>Eukaryota</taxon>
        <taxon>Fungi</taxon>
        <taxon>Fungi incertae sedis</taxon>
        <taxon>Chytridiomycota</taxon>
        <taxon>Chytridiomycota incertae sedis</taxon>
        <taxon>Chytridiomycetes</taxon>
        <taxon>Caulochytriales</taxon>
        <taxon>Caulochytriaceae</taxon>
        <taxon>Caulochytrium</taxon>
    </lineage>
</organism>
<evidence type="ECO:0000313" key="15">
    <source>
        <dbReference type="Proteomes" id="UP000268535"/>
    </source>
</evidence>
<dbReference type="PANTHER" id="PTHR11157">
    <property type="entry name" value="FATTY ACID ACYL TRANSFERASE-RELATED"/>
    <property type="match status" value="1"/>
</dbReference>
<feature type="non-terminal residue" evidence="14">
    <location>
        <position position="233"/>
    </location>
</feature>
<protein>
    <recommendedName>
        <fullName evidence="12">Elongation of fatty acids protein</fullName>
        <ecNumber evidence="12">2.3.1.-</ecNumber>
    </recommendedName>
</protein>
<evidence type="ECO:0000256" key="5">
    <source>
        <dbReference type="ARBA" id="ARBA00022692"/>
    </source>
</evidence>
<evidence type="ECO:0000313" key="14">
    <source>
        <dbReference type="EMBL" id="RKP01945.1"/>
    </source>
</evidence>
<dbReference type="GO" id="GO:0030148">
    <property type="term" value="P:sphingolipid biosynthetic process"/>
    <property type="evidence" value="ECO:0007669"/>
    <property type="project" value="TreeGrafter"/>
</dbReference>
<keyword evidence="16" id="KW-1185">Reference proteome</keyword>
<dbReference type="STRING" id="1555241.A0A4P9X9H1"/>
<gene>
    <name evidence="13" type="ORF">CAUPRSCDRAFT_3272</name>
    <name evidence="14" type="ORF">CXG81DRAFT_1491</name>
</gene>
<accession>A0A4P9X9H1</accession>
<comment type="catalytic activity">
    <reaction evidence="12">
        <text>an acyl-CoA + malonyl-CoA + H(+) = a 3-oxoacyl-CoA + CO2 + CoA</text>
        <dbReference type="Rhea" id="RHEA:50252"/>
        <dbReference type="ChEBI" id="CHEBI:15378"/>
        <dbReference type="ChEBI" id="CHEBI:16526"/>
        <dbReference type="ChEBI" id="CHEBI:57287"/>
        <dbReference type="ChEBI" id="CHEBI:57384"/>
        <dbReference type="ChEBI" id="CHEBI:58342"/>
        <dbReference type="ChEBI" id="CHEBI:90726"/>
    </reaction>
    <physiologicalReaction direction="left-to-right" evidence="12">
        <dbReference type="Rhea" id="RHEA:50253"/>
    </physiologicalReaction>
</comment>
<keyword evidence="9 12" id="KW-0472">Membrane</keyword>
<evidence type="ECO:0000256" key="12">
    <source>
        <dbReference type="RuleBase" id="RU361115"/>
    </source>
</evidence>
<dbReference type="Proteomes" id="UP000268535">
    <property type="component" value="Unassembled WGS sequence"/>
</dbReference>
<reference evidence="13" key="3">
    <citation type="submission" date="2018-08" db="EMBL/GenBank/DDBJ databases">
        <title>Leveraging single-cell genomics to expand the Fungal Tree of Life.</title>
        <authorList>
            <consortium name="DOE Joint Genome Institute"/>
            <person name="Ahrendt S.R."/>
            <person name="Quandt C.A."/>
            <person name="Ciobanu D."/>
            <person name="Clum A."/>
            <person name="Salamov A."/>
            <person name="Andreopoulos B."/>
            <person name="Cheng J.-F."/>
            <person name="Woyke T."/>
            <person name="Pelin A."/>
            <person name="Henrissat B."/>
            <person name="Reynolds N."/>
            <person name="Benny G.L."/>
            <person name="Smith M.E."/>
            <person name="James T.Y."/>
            <person name="Grigoriev I.V."/>
        </authorList>
    </citation>
    <scope>NUCLEOTIDE SEQUENCE</scope>
    <source>
        <strain evidence="13">ATCC 52028</strain>
    </source>
</reference>
<name>A0A4P9X9H1_9FUNG</name>
<dbReference type="GO" id="GO:0034626">
    <property type="term" value="P:fatty acid elongation, polyunsaturated fatty acid"/>
    <property type="evidence" value="ECO:0007669"/>
    <property type="project" value="TreeGrafter"/>
</dbReference>
<comment type="catalytic activity">
    <reaction evidence="11">
        <text>a very-long-chain acyl-CoA + malonyl-CoA + H(+) = a very-long-chain 3-oxoacyl-CoA + CO2 + CoA</text>
        <dbReference type="Rhea" id="RHEA:32727"/>
        <dbReference type="ChEBI" id="CHEBI:15378"/>
        <dbReference type="ChEBI" id="CHEBI:16526"/>
        <dbReference type="ChEBI" id="CHEBI:57287"/>
        <dbReference type="ChEBI" id="CHEBI:57384"/>
        <dbReference type="ChEBI" id="CHEBI:90725"/>
        <dbReference type="ChEBI" id="CHEBI:90736"/>
        <dbReference type="EC" id="2.3.1.199"/>
    </reaction>
</comment>
<reference evidence="15 16" key="1">
    <citation type="journal article" date="2018" name="Nat. Microbiol.">
        <title>Leveraging single-cell genomics to expand the fungal tree of life.</title>
        <authorList>
            <person name="Ahrendt S.R."/>
            <person name="Quandt C.A."/>
            <person name="Ciobanu D."/>
            <person name="Clum A."/>
            <person name="Salamov A."/>
            <person name="Andreopoulos B."/>
            <person name="Cheng J.F."/>
            <person name="Woyke T."/>
            <person name="Pelin A."/>
            <person name="Henrissat B."/>
            <person name="Reynolds N.K."/>
            <person name="Benny G.L."/>
            <person name="Smith M.E."/>
            <person name="James T.Y."/>
            <person name="Grigoriev I.V."/>
        </authorList>
    </citation>
    <scope>NUCLEOTIDE SEQUENCE [LARGE SCALE GENOMIC DNA]</scope>
    <source>
        <strain evidence="15 16">ATCC 52028</strain>
    </source>
</reference>
<evidence type="ECO:0000256" key="8">
    <source>
        <dbReference type="ARBA" id="ARBA00023098"/>
    </source>
</evidence>
<dbReference type="Proteomes" id="UP000274922">
    <property type="component" value="Unassembled WGS sequence"/>
</dbReference>
<evidence type="ECO:0000256" key="7">
    <source>
        <dbReference type="ARBA" id="ARBA00022989"/>
    </source>
</evidence>
<comment type="subcellular location">
    <subcellularLocation>
        <location evidence="1">Membrane</location>
        <topology evidence="1">Multi-pass membrane protein</topology>
    </subcellularLocation>
</comment>
<keyword evidence="5 12" id="KW-0812">Transmembrane</keyword>
<dbReference type="Pfam" id="PF01151">
    <property type="entry name" value="ELO"/>
    <property type="match status" value="1"/>
</dbReference>
<feature type="transmembrane region" description="Helical" evidence="12">
    <location>
        <begin position="28"/>
        <end position="46"/>
    </location>
</feature>
<sequence>MAYLALIVGGYFLVQATGLRMKLRVPALLHNLMLSLVSGYLLVMYLENVWPMVREQGLMWAICAENAWTARLEFLYYANYLVKYWELLDTILLVLRGKRPIFLHVYHHPATLLLCFYELKGGAAVCWVPIVLNLSVHVLMYYYYALKEMGGDVWWKRHLTTMQIVQFILDLAACGAAIYVLILGRNPDWPSLGMTTCRGTPSSAVIGFGILSSYLLLFIQFFIQTYRRPAGAK</sequence>
<keyword evidence="6 12" id="KW-0276">Fatty acid metabolism</keyword>
<dbReference type="InterPro" id="IPR002076">
    <property type="entry name" value="ELO_fam"/>
</dbReference>
<evidence type="ECO:0000256" key="1">
    <source>
        <dbReference type="ARBA" id="ARBA00004141"/>
    </source>
</evidence>
<evidence type="ECO:0000313" key="13">
    <source>
        <dbReference type="EMBL" id="RKO96478.1"/>
    </source>
</evidence>
<evidence type="ECO:0000256" key="10">
    <source>
        <dbReference type="ARBA" id="ARBA00023160"/>
    </source>
</evidence>
<proteinExistence type="inferred from homology"/>
<dbReference type="GO" id="GO:0005789">
    <property type="term" value="C:endoplasmic reticulum membrane"/>
    <property type="evidence" value="ECO:0007669"/>
    <property type="project" value="TreeGrafter"/>
</dbReference>
<dbReference type="EC" id="2.3.1.-" evidence="12"/>
<keyword evidence="4 12" id="KW-0808">Transferase</keyword>
<dbReference type="EMBL" id="ML009909">
    <property type="protein sequence ID" value="RKO96478.1"/>
    <property type="molecule type" value="Genomic_DNA"/>
</dbReference>
<evidence type="ECO:0000256" key="4">
    <source>
        <dbReference type="ARBA" id="ARBA00022679"/>
    </source>
</evidence>
<dbReference type="PANTHER" id="PTHR11157:SF134">
    <property type="entry name" value="ELONGATION OF FATTY ACIDS PROTEIN 1-RELATED"/>
    <property type="match status" value="1"/>
</dbReference>
<keyword evidence="7 12" id="KW-1133">Transmembrane helix</keyword>
<reference evidence="14" key="2">
    <citation type="submission" date="2018-04" db="EMBL/GenBank/DDBJ databases">
        <title>Leveraging single-cell genomics to expand the Fungal Tree of Life.</title>
        <authorList>
            <consortium name="DOE Joint Genome Institute"/>
            <person name="Ahrendt S.R."/>
            <person name="Quandt C.A."/>
            <person name="Ciobanu D."/>
            <person name="Clum A."/>
            <person name="Salamov A."/>
            <person name="Andreopoulos B."/>
            <person name="Cheng J.-F."/>
            <person name="Woyke T."/>
            <person name="Pelin A."/>
            <person name="Henrissat B."/>
            <person name="Benny G.L."/>
            <person name="Smith M.E."/>
            <person name="James T.Y."/>
            <person name="Grigoriev I.V."/>
        </authorList>
    </citation>
    <scope>NUCLEOTIDE SEQUENCE</scope>
    <source>
        <strain evidence="14">ATCC 52028</strain>
    </source>
</reference>
<evidence type="ECO:0000256" key="2">
    <source>
        <dbReference type="ARBA" id="ARBA00007263"/>
    </source>
</evidence>